<dbReference type="SUPFAM" id="SSF52218">
    <property type="entry name" value="Flavoproteins"/>
    <property type="match status" value="1"/>
</dbReference>
<sequence length="176" mass="18103">MLLVGGSTRAASTTTAVLRTVRELAPGAVLYEGLATLPAFDPDDDRDPLPPPVARLRDAVRAAPAVLFCTPEYAGGLPGSFKNLLDWTVGDASPRSLYGKPVAWINASSPASPTGARDAHASLAVVLRYVGADVVEEACRRLPVTRDMVGADGLVADGDVRAGLRAAVAALASRGG</sequence>
<comment type="caution">
    <text evidence="2">The sequence shown here is derived from an EMBL/GenBank/DDBJ whole genome shotgun (WGS) entry which is preliminary data.</text>
</comment>
<evidence type="ECO:0000259" key="1">
    <source>
        <dbReference type="Pfam" id="PF03358"/>
    </source>
</evidence>
<proteinExistence type="predicted"/>
<dbReference type="EMBL" id="BAABHO010000031">
    <property type="protein sequence ID" value="GAA4797836.1"/>
    <property type="molecule type" value="Genomic_DNA"/>
</dbReference>
<organism evidence="2 3">
    <name type="scientific">Actinomycetospora chlora</name>
    <dbReference type="NCBI Taxonomy" id="663608"/>
    <lineage>
        <taxon>Bacteria</taxon>
        <taxon>Bacillati</taxon>
        <taxon>Actinomycetota</taxon>
        <taxon>Actinomycetes</taxon>
        <taxon>Pseudonocardiales</taxon>
        <taxon>Pseudonocardiaceae</taxon>
        <taxon>Actinomycetospora</taxon>
    </lineage>
</organism>
<accession>A0ABP9BQV2</accession>
<keyword evidence="3" id="KW-1185">Reference proteome</keyword>
<dbReference type="PANTHER" id="PTHR30543:SF21">
    <property type="entry name" value="NAD(P)H-DEPENDENT FMN REDUCTASE LOT6"/>
    <property type="match status" value="1"/>
</dbReference>
<name>A0ABP9BQV2_9PSEU</name>
<gene>
    <name evidence="2" type="ORF">GCM10023200_37670</name>
</gene>
<dbReference type="Pfam" id="PF03358">
    <property type="entry name" value="FMN_red"/>
    <property type="match status" value="1"/>
</dbReference>
<dbReference type="PANTHER" id="PTHR30543">
    <property type="entry name" value="CHROMATE REDUCTASE"/>
    <property type="match status" value="1"/>
</dbReference>
<dbReference type="InterPro" id="IPR029039">
    <property type="entry name" value="Flavoprotein-like_sf"/>
</dbReference>
<dbReference type="Gene3D" id="3.40.50.360">
    <property type="match status" value="1"/>
</dbReference>
<dbReference type="RefSeq" id="WP_345418495.1">
    <property type="nucleotide sequence ID" value="NZ_BAABHO010000031.1"/>
</dbReference>
<dbReference type="Proteomes" id="UP001500928">
    <property type="component" value="Unassembled WGS sequence"/>
</dbReference>
<reference evidence="3" key="1">
    <citation type="journal article" date="2019" name="Int. J. Syst. Evol. Microbiol.">
        <title>The Global Catalogue of Microorganisms (GCM) 10K type strain sequencing project: providing services to taxonomists for standard genome sequencing and annotation.</title>
        <authorList>
            <consortium name="The Broad Institute Genomics Platform"/>
            <consortium name="The Broad Institute Genome Sequencing Center for Infectious Disease"/>
            <person name="Wu L."/>
            <person name="Ma J."/>
        </authorList>
    </citation>
    <scope>NUCLEOTIDE SEQUENCE [LARGE SCALE GENOMIC DNA]</scope>
    <source>
        <strain evidence="3">JCM 17979</strain>
    </source>
</reference>
<feature type="domain" description="NADPH-dependent FMN reductase-like" evidence="1">
    <location>
        <begin position="2"/>
        <end position="137"/>
    </location>
</feature>
<evidence type="ECO:0000313" key="3">
    <source>
        <dbReference type="Proteomes" id="UP001500928"/>
    </source>
</evidence>
<evidence type="ECO:0000313" key="2">
    <source>
        <dbReference type="EMBL" id="GAA4797836.1"/>
    </source>
</evidence>
<dbReference type="InterPro" id="IPR050712">
    <property type="entry name" value="NAD(P)H-dep_reductase"/>
</dbReference>
<protein>
    <recommendedName>
        <fullName evidence="1">NADPH-dependent FMN reductase-like domain-containing protein</fullName>
    </recommendedName>
</protein>
<dbReference type="InterPro" id="IPR005025">
    <property type="entry name" value="FMN_Rdtase-like_dom"/>
</dbReference>